<evidence type="ECO:0000313" key="11">
    <source>
        <dbReference type="Proteomes" id="UP000272690"/>
    </source>
</evidence>
<dbReference type="FunFam" id="3.50.50.60:FF:000021">
    <property type="entry name" value="Ubiquinone biosynthesis monooxygenase COQ6"/>
    <property type="match status" value="1"/>
</dbReference>
<dbReference type="InterPro" id="IPR051205">
    <property type="entry name" value="UbiH/COQ6_monooxygenase"/>
</dbReference>
<dbReference type="EC" id="1.14.13.-" evidence="10"/>
<comment type="similarity">
    <text evidence="3">Belongs to the UbiH/COQ6 family.</text>
</comment>
<dbReference type="Pfam" id="PF01494">
    <property type="entry name" value="FAD_binding_3"/>
    <property type="match status" value="1"/>
</dbReference>
<dbReference type="GO" id="GO:0071949">
    <property type="term" value="F:FAD binding"/>
    <property type="evidence" value="ECO:0007669"/>
    <property type="project" value="InterPro"/>
</dbReference>
<dbReference type="GO" id="GO:0110142">
    <property type="term" value="C:ubiquinone biosynthesis complex"/>
    <property type="evidence" value="ECO:0007669"/>
    <property type="project" value="UniProtKB-ARBA"/>
</dbReference>
<keyword evidence="6 10" id="KW-0560">Oxidoreductase</keyword>
<evidence type="ECO:0000256" key="5">
    <source>
        <dbReference type="ARBA" id="ARBA00022827"/>
    </source>
</evidence>
<name>A0A3S4TQ99_AGGAP</name>
<proteinExistence type="inferred from homology"/>
<evidence type="ECO:0000256" key="7">
    <source>
        <dbReference type="ARBA" id="ARBA00023033"/>
    </source>
</evidence>
<dbReference type="GeneID" id="49635491"/>
<evidence type="ECO:0000256" key="1">
    <source>
        <dbReference type="ARBA" id="ARBA00001974"/>
    </source>
</evidence>
<dbReference type="Proteomes" id="UP000272690">
    <property type="component" value="Chromosome"/>
</dbReference>
<dbReference type="OrthoDB" id="9769565at2"/>
<dbReference type="NCBIfam" id="TIGR01988">
    <property type="entry name" value="Ubi-OHases"/>
    <property type="match status" value="1"/>
</dbReference>
<evidence type="ECO:0000256" key="3">
    <source>
        <dbReference type="ARBA" id="ARBA00005349"/>
    </source>
</evidence>
<evidence type="ECO:0000256" key="2">
    <source>
        <dbReference type="ARBA" id="ARBA00004749"/>
    </source>
</evidence>
<organism evidence="10 11">
    <name type="scientific">Aggregatibacter aphrophilus ATCC 33389</name>
    <dbReference type="NCBI Taxonomy" id="985008"/>
    <lineage>
        <taxon>Bacteria</taxon>
        <taxon>Pseudomonadati</taxon>
        <taxon>Pseudomonadota</taxon>
        <taxon>Gammaproteobacteria</taxon>
        <taxon>Pasteurellales</taxon>
        <taxon>Pasteurellaceae</taxon>
        <taxon>Aggregatibacter</taxon>
    </lineage>
</organism>
<keyword evidence="5" id="KW-0274">FAD</keyword>
<dbReference type="SUPFAM" id="SSF51905">
    <property type="entry name" value="FAD/NAD(P)-binding domain"/>
    <property type="match status" value="1"/>
</dbReference>
<dbReference type="PRINTS" id="PR00420">
    <property type="entry name" value="RNGMNOXGNASE"/>
</dbReference>
<dbReference type="GO" id="GO:0006744">
    <property type="term" value="P:ubiquinone biosynthetic process"/>
    <property type="evidence" value="ECO:0007669"/>
    <property type="project" value="UniProtKB-UniPathway"/>
</dbReference>
<dbReference type="AlphaFoldDB" id="A0A3S4TQ99"/>
<evidence type="ECO:0000256" key="6">
    <source>
        <dbReference type="ARBA" id="ARBA00023002"/>
    </source>
</evidence>
<keyword evidence="7" id="KW-0503">Monooxygenase</keyword>
<dbReference type="EMBL" id="LR134327">
    <property type="protein sequence ID" value="VEF42668.1"/>
    <property type="molecule type" value="Genomic_DNA"/>
</dbReference>
<evidence type="ECO:0000313" key="10">
    <source>
        <dbReference type="EMBL" id="VEF42668.1"/>
    </source>
</evidence>
<protein>
    <submittedName>
        <fullName evidence="10">2-octaprenyl-3-methyl-6-methoxy-1,4-benzoquinol hydroxylase</fullName>
        <ecNumber evidence="10">1.14.13.-</ecNumber>
    </submittedName>
</protein>
<evidence type="ECO:0000256" key="4">
    <source>
        <dbReference type="ARBA" id="ARBA00022630"/>
    </source>
</evidence>
<dbReference type="InterPro" id="IPR010971">
    <property type="entry name" value="UbiH/COQ6"/>
</dbReference>
<evidence type="ECO:0000256" key="8">
    <source>
        <dbReference type="ARBA" id="ARBA00065734"/>
    </source>
</evidence>
<reference evidence="10 11" key="1">
    <citation type="submission" date="2018-12" db="EMBL/GenBank/DDBJ databases">
        <authorList>
            <consortium name="Pathogen Informatics"/>
        </authorList>
    </citation>
    <scope>NUCLEOTIDE SEQUENCE [LARGE SCALE GENOMIC DNA]</scope>
    <source>
        <strain evidence="10 11">NCTC5906</strain>
    </source>
</reference>
<dbReference type="Gene3D" id="3.50.50.60">
    <property type="entry name" value="FAD/NAD(P)-binding domain"/>
    <property type="match status" value="2"/>
</dbReference>
<comment type="subunit">
    <text evidence="8">Component of the Ubi complex metabolon, which regroups five ubiquinone biosynthesis proteins (UbiE, UbiF, UbiG, UbiH and UbiI) and two accessory factors (UbiK and the lipid-binding protein UbiJ).</text>
</comment>
<feature type="domain" description="FAD-binding" evidence="9">
    <location>
        <begin position="4"/>
        <end position="365"/>
    </location>
</feature>
<dbReference type="RefSeq" id="WP_005704962.1">
    <property type="nucleotide sequence ID" value="NZ_AEWB02000039.1"/>
</dbReference>
<dbReference type="UniPathway" id="UPA00232"/>
<dbReference type="PANTHER" id="PTHR43876:SF7">
    <property type="entry name" value="UBIQUINONE BIOSYNTHESIS MONOOXYGENASE COQ6, MITOCHONDRIAL"/>
    <property type="match status" value="1"/>
</dbReference>
<keyword evidence="4" id="KW-0285">Flavoprotein</keyword>
<dbReference type="GO" id="GO:0019168">
    <property type="term" value="F:2-polyprenylphenol 6-hydroxylase activity"/>
    <property type="evidence" value="ECO:0007669"/>
    <property type="project" value="TreeGrafter"/>
</dbReference>
<dbReference type="PANTHER" id="PTHR43876">
    <property type="entry name" value="UBIQUINONE BIOSYNTHESIS MONOOXYGENASE COQ6, MITOCHONDRIAL"/>
    <property type="match status" value="1"/>
</dbReference>
<comment type="pathway">
    <text evidence="2">Cofactor biosynthesis; ubiquinone biosynthesis.</text>
</comment>
<sequence length="414" mass="45958">MKTFDVVIIGGGMTGLALAAALQSSGLSIAIIESNPPKGFSLEQFSPRVSALNLASSQWLEELGAWQRIAQQRVAPYDAMYVWERDSFAKIEFNTQGLGVPQLGHIVENELIRQALWERVAQQKTHEILLRTESGSVVRSVSRADVQNPVDFVTALPRSLGVTDRNAILTLEDGQMLSAKLVVGADGANSWVRKQADIPLTFRDYGHSALVCHVQTEQPHTHCARQVFSSDGVLAFLPLAQEHYCSIVWSLPPEQADYLLHCETSEFNKKLTVAFDHKLGLCQLQSKRYTFKLTARYARNFAQNRIALIGDAAHTIHPLAGLGVNLGFQDAKMLAQAILANEQLGVDFGEYRYLRHYERNRKVEAAKMLLVMQGLKDLFSGDHPLKKWVRGLGLSATDKMGLVKEQLIKQALGL</sequence>
<comment type="cofactor">
    <cofactor evidence="1">
        <name>FAD</name>
        <dbReference type="ChEBI" id="CHEBI:57692"/>
    </cofactor>
</comment>
<dbReference type="InterPro" id="IPR002938">
    <property type="entry name" value="FAD-bd"/>
</dbReference>
<accession>A0A3S4TQ99</accession>
<dbReference type="InterPro" id="IPR036188">
    <property type="entry name" value="FAD/NAD-bd_sf"/>
</dbReference>
<gene>
    <name evidence="10" type="primary">ubiF</name>
    <name evidence="10" type="ORF">NCTC5906_01077</name>
</gene>
<evidence type="ECO:0000259" key="9">
    <source>
        <dbReference type="Pfam" id="PF01494"/>
    </source>
</evidence>